<reference evidence="2" key="2">
    <citation type="submission" date="2020-09" db="EMBL/GenBank/DDBJ databases">
        <authorList>
            <person name="Sun Q."/>
            <person name="Zhou Y."/>
        </authorList>
    </citation>
    <scope>NUCLEOTIDE SEQUENCE</scope>
    <source>
        <strain evidence="2">CGMCC 1.12987</strain>
    </source>
</reference>
<dbReference type="Pfam" id="PF06094">
    <property type="entry name" value="GGACT"/>
    <property type="match status" value="1"/>
</dbReference>
<keyword evidence="3" id="KW-1185">Reference proteome</keyword>
<proteinExistence type="predicted"/>
<comment type="caution">
    <text evidence="2">The sequence shown here is derived from an EMBL/GenBank/DDBJ whole genome shotgun (WGS) entry which is preliminary data.</text>
</comment>
<evidence type="ECO:0000259" key="1">
    <source>
        <dbReference type="Pfam" id="PF06094"/>
    </source>
</evidence>
<dbReference type="InterPro" id="IPR013024">
    <property type="entry name" value="GGCT-like"/>
</dbReference>
<reference evidence="2" key="1">
    <citation type="journal article" date="2014" name="Int. J. Syst. Evol. Microbiol.">
        <title>Complete genome sequence of Corynebacterium casei LMG S-19264T (=DSM 44701T), isolated from a smear-ripened cheese.</title>
        <authorList>
            <consortium name="US DOE Joint Genome Institute (JGI-PGF)"/>
            <person name="Walter F."/>
            <person name="Albersmeier A."/>
            <person name="Kalinowski J."/>
            <person name="Ruckert C."/>
        </authorList>
    </citation>
    <scope>NUCLEOTIDE SEQUENCE</scope>
    <source>
        <strain evidence="2">CGMCC 1.12987</strain>
    </source>
</reference>
<organism evidence="2 3">
    <name type="scientific">Paenibacillus abyssi</name>
    <dbReference type="NCBI Taxonomy" id="1340531"/>
    <lineage>
        <taxon>Bacteria</taxon>
        <taxon>Bacillati</taxon>
        <taxon>Bacillota</taxon>
        <taxon>Bacilli</taxon>
        <taxon>Bacillales</taxon>
        <taxon>Paenibacillaceae</taxon>
        <taxon>Paenibacillus</taxon>
    </lineage>
</organism>
<dbReference type="Proteomes" id="UP000644756">
    <property type="component" value="Unassembled WGS sequence"/>
</dbReference>
<gene>
    <name evidence="2" type="ORF">GCM10010916_16100</name>
</gene>
<accession>A0A917CVG4</accession>
<feature type="domain" description="Gamma-glutamylcyclotransferase AIG2-like" evidence="1">
    <location>
        <begin position="10"/>
        <end position="127"/>
    </location>
</feature>
<dbReference type="SUPFAM" id="SSF110857">
    <property type="entry name" value="Gamma-glutamyl cyclotransferase-like"/>
    <property type="match status" value="1"/>
</dbReference>
<protein>
    <recommendedName>
        <fullName evidence="1">Gamma-glutamylcyclotransferase AIG2-like domain-containing protein</fullName>
    </recommendedName>
</protein>
<name>A0A917CVG4_9BACL</name>
<dbReference type="Gene3D" id="3.10.490.10">
    <property type="entry name" value="Gamma-glutamyl cyclotransferase-like"/>
    <property type="match status" value="1"/>
</dbReference>
<dbReference type="InterPro" id="IPR036568">
    <property type="entry name" value="GGCT-like_sf"/>
</dbReference>
<dbReference type="InterPro" id="IPR009288">
    <property type="entry name" value="AIG2-like_dom"/>
</dbReference>
<dbReference type="EMBL" id="BMGR01000004">
    <property type="protein sequence ID" value="GGF99598.1"/>
    <property type="molecule type" value="Genomic_DNA"/>
</dbReference>
<evidence type="ECO:0000313" key="2">
    <source>
        <dbReference type="EMBL" id="GGF99598.1"/>
    </source>
</evidence>
<sequence>MLDEPPYIRVFIYGSLLPGLSNHHVVAPHLQSIVPGTIAGTLVDFGPYPGLFRTGDLRSAGTVRGCWIEVTRIGLQKMDELEGFAGIEEENDYERVWVRDSNHPKMQGWVYVWRDNRGYPVVRGNYWPDYFAAK</sequence>
<evidence type="ECO:0000313" key="3">
    <source>
        <dbReference type="Proteomes" id="UP000644756"/>
    </source>
</evidence>
<dbReference type="CDD" id="cd06661">
    <property type="entry name" value="GGCT_like"/>
    <property type="match status" value="1"/>
</dbReference>
<dbReference type="AlphaFoldDB" id="A0A917CVG4"/>